<evidence type="ECO:0000256" key="1">
    <source>
        <dbReference type="SAM" id="MobiDB-lite"/>
    </source>
</evidence>
<feature type="compositionally biased region" description="Low complexity" evidence="1">
    <location>
        <begin position="148"/>
        <end position="159"/>
    </location>
</feature>
<reference evidence="2" key="1">
    <citation type="submission" date="2020-12" db="EMBL/GenBank/DDBJ databases">
        <title>WGS assembly of Carya illinoinensis cv. Pawnee.</title>
        <authorList>
            <person name="Platts A."/>
            <person name="Shu S."/>
            <person name="Wright S."/>
            <person name="Barry K."/>
            <person name="Edger P."/>
            <person name="Pires J.C."/>
            <person name="Schmutz J."/>
        </authorList>
    </citation>
    <scope>NUCLEOTIDE SEQUENCE</scope>
    <source>
        <tissue evidence="2">Leaf</tissue>
    </source>
</reference>
<feature type="compositionally biased region" description="Basic and acidic residues" evidence="1">
    <location>
        <begin position="104"/>
        <end position="133"/>
    </location>
</feature>
<dbReference type="AlphaFoldDB" id="A0A8T1QNW9"/>
<dbReference type="Proteomes" id="UP000811609">
    <property type="component" value="Chromosome 4"/>
</dbReference>
<proteinExistence type="predicted"/>
<evidence type="ECO:0000313" key="3">
    <source>
        <dbReference type="Proteomes" id="UP000811609"/>
    </source>
</evidence>
<name>A0A8T1QNW9_CARIL</name>
<dbReference type="EMBL" id="CM031812">
    <property type="protein sequence ID" value="KAG6656167.1"/>
    <property type="molecule type" value="Genomic_DNA"/>
</dbReference>
<evidence type="ECO:0000313" key="2">
    <source>
        <dbReference type="EMBL" id="KAG6656167.1"/>
    </source>
</evidence>
<accession>A0A8T1QNW9</accession>
<comment type="caution">
    <text evidence="2">The sequence shown here is derived from an EMBL/GenBank/DDBJ whole genome shotgun (WGS) entry which is preliminary data.</text>
</comment>
<protein>
    <submittedName>
        <fullName evidence="2">Uncharacterized protein</fullName>
    </submittedName>
</protein>
<keyword evidence="3" id="KW-1185">Reference proteome</keyword>
<sequence>MGCGISMFDPEDGRVGPTCEFNPLRQNNVHPIDHQVDVDNSDHGRKSISSPAKNKGTAHVKDQTAVKKIKTRQLMCSEDPTEEKEPRKEMKVMSAGKVVQEDQGGFRKEEVEEDGRRINKEEEKEICHKREDSLIGPGSPSFKEYCRDSSTSCGCSDDGPNGDIAAKSDKKPQKEGPLESNELVYGTQIGKKDQRKGRGLRSVLLHKGRWPAGVKFFSNGSNVPS</sequence>
<gene>
    <name evidence="2" type="ORF">CIPAW_04G002900</name>
</gene>
<feature type="compositionally biased region" description="Basic and acidic residues" evidence="1">
    <location>
        <begin position="166"/>
        <end position="177"/>
    </location>
</feature>
<feature type="compositionally biased region" description="Basic and acidic residues" evidence="1">
    <location>
        <begin position="31"/>
        <end position="45"/>
    </location>
</feature>
<organism evidence="2 3">
    <name type="scientific">Carya illinoinensis</name>
    <name type="common">Pecan</name>
    <dbReference type="NCBI Taxonomy" id="32201"/>
    <lineage>
        <taxon>Eukaryota</taxon>
        <taxon>Viridiplantae</taxon>
        <taxon>Streptophyta</taxon>
        <taxon>Embryophyta</taxon>
        <taxon>Tracheophyta</taxon>
        <taxon>Spermatophyta</taxon>
        <taxon>Magnoliopsida</taxon>
        <taxon>eudicotyledons</taxon>
        <taxon>Gunneridae</taxon>
        <taxon>Pentapetalae</taxon>
        <taxon>rosids</taxon>
        <taxon>fabids</taxon>
        <taxon>Fagales</taxon>
        <taxon>Juglandaceae</taxon>
        <taxon>Carya</taxon>
    </lineage>
</organism>
<feature type="region of interest" description="Disordered" evidence="1">
    <location>
        <begin position="26"/>
        <end position="198"/>
    </location>
</feature>